<gene>
    <name evidence="2" type="ORF">H9L14_13520</name>
</gene>
<proteinExistence type="predicted"/>
<keyword evidence="1" id="KW-0472">Membrane</keyword>
<dbReference type="Proteomes" id="UP000516105">
    <property type="component" value="Chromosome"/>
</dbReference>
<keyword evidence="1" id="KW-0812">Transmembrane</keyword>
<feature type="transmembrane region" description="Helical" evidence="1">
    <location>
        <begin position="72"/>
        <end position="92"/>
    </location>
</feature>
<keyword evidence="3" id="KW-1185">Reference proteome</keyword>
<feature type="transmembrane region" description="Helical" evidence="1">
    <location>
        <begin position="104"/>
        <end position="124"/>
    </location>
</feature>
<feature type="transmembrane region" description="Helical" evidence="1">
    <location>
        <begin position="12"/>
        <end position="30"/>
    </location>
</feature>
<accession>A0ABX6T8I9</accession>
<evidence type="ECO:0000256" key="1">
    <source>
        <dbReference type="SAM" id="Phobius"/>
    </source>
</evidence>
<dbReference type="EMBL" id="CP060782">
    <property type="protein sequence ID" value="QNP45553.1"/>
    <property type="molecule type" value="Genomic_DNA"/>
</dbReference>
<name>A0ABX6T8I9_9SPHN</name>
<evidence type="ECO:0000313" key="2">
    <source>
        <dbReference type="EMBL" id="QNP45553.1"/>
    </source>
</evidence>
<reference evidence="2 3" key="1">
    <citation type="submission" date="2020-08" db="EMBL/GenBank/DDBJ databases">
        <title>Genome sequence of Sphingomonas sediminicola KACC 15039T.</title>
        <authorList>
            <person name="Hyun D.-W."/>
            <person name="Bae J.-W."/>
        </authorList>
    </citation>
    <scope>NUCLEOTIDE SEQUENCE [LARGE SCALE GENOMIC DNA]</scope>
    <source>
        <strain evidence="2 3">KACC 15039</strain>
    </source>
</reference>
<organism evidence="2 3">
    <name type="scientific">Sphingomonas sediminicola</name>
    <dbReference type="NCBI Taxonomy" id="386874"/>
    <lineage>
        <taxon>Bacteria</taxon>
        <taxon>Pseudomonadati</taxon>
        <taxon>Pseudomonadota</taxon>
        <taxon>Alphaproteobacteria</taxon>
        <taxon>Sphingomonadales</taxon>
        <taxon>Sphingomonadaceae</taxon>
        <taxon>Sphingomonas</taxon>
    </lineage>
</organism>
<evidence type="ECO:0000313" key="3">
    <source>
        <dbReference type="Proteomes" id="UP000516105"/>
    </source>
</evidence>
<feature type="transmembrane region" description="Helical" evidence="1">
    <location>
        <begin position="42"/>
        <end position="65"/>
    </location>
</feature>
<sequence>MANSWVKAARSAAGIVIGYLVFVAGAWFVQEAVLGGVGYHDSLNTIALAGVLTPVAAAAGAIVTVSIAGRHPWLHIMPMFILIGVETTYLYTQGRVDGPLWFEVAAGASLIAGGVIGALIWQVLSKRLWRPETVGS</sequence>
<protein>
    <submittedName>
        <fullName evidence="2">Uncharacterized protein</fullName>
    </submittedName>
</protein>
<keyword evidence="1" id="KW-1133">Transmembrane helix</keyword>
<dbReference type="RefSeq" id="WP_187708508.1">
    <property type="nucleotide sequence ID" value="NZ_CP060782.1"/>
</dbReference>